<keyword evidence="4" id="KW-1185">Reference proteome</keyword>
<proteinExistence type="predicted"/>
<dbReference type="GO" id="GO:0042602">
    <property type="term" value="F:riboflavin reductase (NADPH) activity"/>
    <property type="evidence" value="ECO:0007669"/>
    <property type="project" value="TreeGrafter"/>
</dbReference>
<comment type="caution">
    <text evidence="3">The sequence shown here is derived from an EMBL/GenBank/DDBJ whole genome shotgun (WGS) entry which is preliminary data.</text>
</comment>
<dbReference type="InterPro" id="IPR050268">
    <property type="entry name" value="NADH-dep_flavin_reductase"/>
</dbReference>
<dbReference type="AlphaFoldDB" id="A0A369W167"/>
<feature type="domain" description="Flavin reductase like" evidence="2">
    <location>
        <begin position="39"/>
        <end position="183"/>
    </location>
</feature>
<dbReference type="SMART" id="SM00903">
    <property type="entry name" value="Flavin_Reduct"/>
    <property type="match status" value="1"/>
</dbReference>
<organism evidence="3 4">
    <name type="scientific">Pelagibacterium lacus</name>
    <dbReference type="NCBI Taxonomy" id="2282655"/>
    <lineage>
        <taxon>Bacteria</taxon>
        <taxon>Pseudomonadati</taxon>
        <taxon>Pseudomonadota</taxon>
        <taxon>Alphaproteobacteria</taxon>
        <taxon>Hyphomicrobiales</taxon>
        <taxon>Devosiaceae</taxon>
        <taxon>Pelagibacterium</taxon>
    </lineage>
</organism>
<dbReference type="InterPro" id="IPR012349">
    <property type="entry name" value="Split_barrel_FMN-bd"/>
</dbReference>
<dbReference type="RefSeq" id="WP_114646402.1">
    <property type="nucleotide sequence ID" value="NZ_QQNH01000017.1"/>
</dbReference>
<reference evidence="4" key="1">
    <citation type="submission" date="2018-07" db="EMBL/GenBank/DDBJ databases">
        <authorList>
            <person name="Liu B.-T."/>
            <person name="Du Z."/>
        </authorList>
    </citation>
    <scope>NUCLEOTIDE SEQUENCE [LARGE SCALE GENOMIC DNA]</scope>
    <source>
        <strain evidence="4">XYN52</strain>
    </source>
</reference>
<dbReference type="Pfam" id="PF01613">
    <property type="entry name" value="Flavin_Reduct"/>
    <property type="match status" value="1"/>
</dbReference>
<evidence type="ECO:0000313" key="3">
    <source>
        <dbReference type="EMBL" id="RDE08424.1"/>
    </source>
</evidence>
<dbReference type="Gene3D" id="2.30.110.10">
    <property type="entry name" value="Electron Transport, Fmn-binding Protein, Chain A"/>
    <property type="match status" value="1"/>
</dbReference>
<dbReference type="OrthoDB" id="7340984at2"/>
<dbReference type="EMBL" id="QQNH01000017">
    <property type="protein sequence ID" value="RDE08424.1"/>
    <property type="molecule type" value="Genomic_DNA"/>
</dbReference>
<dbReference type="GO" id="GO:0010181">
    <property type="term" value="F:FMN binding"/>
    <property type="evidence" value="ECO:0007669"/>
    <property type="project" value="InterPro"/>
</dbReference>
<name>A0A369W167_9HYPH</name>
<accession>A0A369W167</accession>
<evidence type="ECO:0000259" key="2">
    <source>
        <dbReference type="SMART" id="SM00903"/>
    </source>
</evidence>
<dbReference type="Proteomes" id="UP000253759">
    <property type="component" value="Unassembled WGS sequence"/>
</dbReference>
<dbReference type="PANTHER" id="PTHR30466:SF1">
    <property type="entry name" value="FMN REDUCTASE (NADH) RUTF"/>
    <property type="match status" value="1"/>
</dbReference>
<evidence type="ECO:0000256" key="1">
    <source>
        <dbReference type="ARBA" id="ARBA00023002"/>
    </source>
</evidence>
<dbReference type="InterPro" id="IPR002563">
    <property type="entry name" value="Flavin_Rdtase-like_dom"/>
</dbReference>
<protein>
    <submittedName>
        <fullName evidence="3">Flavin reductase</fullName>
    </submittedName>
</protein>
<sequence>MHKIATASPLDGPHRLSLACADHPAARDAVPAAQFTSTMSTLASSVSVVTAAVGGARHGRTVTALLSLSAEPPAILVSITRDSELAQAIEDARAFSVAVLAEDQGAIADAFAGFGPADRFIAGNWETWPSGQPRLTGAIATLDCALAGTIAMDTHLLFAGVVIHTRTHPDRRPLLWHRRAYAGLDAASASTQPG</sequence>
<gene>
    <name evidence="3" type="ORF">DVH29_11890</name>
</gene>
<keyword evidence="1" id="KW-0560">Oxidoreductase</keyword>
<dbReference type="SUPFAM" id="SSF50475">
    <property type="entry name" value="FMN-binding split barrel"/>
    <property type="match status" value="1"/>
</dbReference>
<evidence type="ECO:0000313" key="4">
    <source>
        <dbReference type="Proteomes" id="UP000253759"/>
    </source>
</evidence>
<dbReference type="PANTHER" id="PTHR30466">
    <property type="entry name" value="FLAVIN REDUCTASE"/>
    <property type="match status" value="1"/>
</dbReference>